<accession>A0A1H0CKC8</accession>
<dbReference type="EMBL" id="FNIR01000001">
    <property type="protein sequence ID" value="SDN58241.1"/>
    <property type="molecule type" value="Genomic_DNA"/>
</dbReference>
<reference evidence="7" key="1">
    <citation type="submission" date="2016-10" db="EMBL/GenBank/DDBJ databases">
        <authorList>
            <person name="Varghese N."/>
            <person name="Submissions S."/>
        </authorList>
    </citation>
    <scope>NUCLEOTIDE SEQUENCE [LARGE SCALE GENOMIC DNA]</scope>
    <source>
        <strain evidence="7">DSM 45843</strain>
    </source>
</reference>
<dbReference type="Gene3D" id="2.60.40.4380">
    <property type="entry name" value="Translational regulator CsrA"/>
    <property type="match status" value="1"/>
</dbReference>
<comment type="function">
    <text evidence="4">A translational regulator that binds mRNA to regulate translation initiation and/or mRNA stability. Usually binds in the 5'-UTR at or near the Shine-Dalgarno sequence preventing ribosome-binding, thus repressing translation. Its main target seems to be the major flagellin gene, while its function is anatagonized by FliW.</text>
</comment>
<feature type="region of interest" description="Disordered" evidence="5">
    <location>
        <begin position="99"/>
        <end position="119"/>
    </location>
</feature>
<evidence type="ECO:0000313" key="6">
    <source>
        <dbReference type="EMBL" id="SDN58241.1"/>
    </source>
</evidence>
<gene>
    <name evidence="4" type="primary">csrA</name>
    <name evidence="6" type="ORF">SAMN05660199_00332</name>
</gene>
<keyword evidence="7" id="KW-1185">Reference proteome</keyword>
<dbReference type="GO" id="GO:0006402">
    <property type="term" value="P:mRNA catabolic process"/>
    <property type="evidence" value="ECO:0007669"/>
    <property type="project" value="InterPro"/>
</dbReference>
<dbReference type="HAMAP" id="MF_00167">
    <property type="entry name" value="CsrA"/>
    <property type="match status" value="1"/>
</dbReference>
<sequence>MGETAQVALAPGRDRPVTDTHGGVQVLTLTRNIGETIRIGDDIEVHVVEVRGNTVRLGFKAPREVSIHREEVYEQIAAARRLAVRVAADAVGALTAALGGTRSPTASTPKAVDTGDTAVRSLA</sequence>
<dbReference type="STRING" id="1052260.SAMN05660199_00332"/>
<proteinExistence type="inferred from homology"/>
<comment type="similarity">
    <text evidence="4">Belongs to the CsrA/RsmA family.</text>
</comment>
<dbReference type="Proteomes" id="UP000199088">
    <property type="component" value="Unassembled WGS sequence"/>
</dbReference>
<evidence type="ECO:0000256" key="4">
    <source>
        <dbReference type="HAMAP-Rule" id="MF_00167"/>
    </source>
</evidence>
<keyword evidence="3 4" id="KW-0694">RNA-binding</keyword>
<protein>
    <recommendedName>
        <fullName evidence="4">Translational regulator CsrA</fullName>
    </recommendedName>
</protein>
<name>A0A1H0CKC8_9ACTN</name>
<dbReference type="InterPro" id="IPR003751">
    <property type="entry name" value="CsrA"/>
</dbReference>
<comment type="subcellular location">
    <subcellularLocation>
        <location evidence="4">Cytoplasm</location>
    </subcellularLocation>
</comment>
<dbReference type="GO" id="GO:0044781">
    <property type="term" value="P:bacterial-type flagellum organization"/>
    <property type="evidence" value="ECO:0007669"/>
    <property type="project" value="UniProtKB-KW"/>
</dbReference>
<dbReference type="Pfam" id="PF02599">
    <property type="entry name" value="CsrA"/>
    <property type="match status" value="1"/>
</dbReference>
<evidence type="ECO:0000256" key="3">
    <source>
        <dbReference type="ARBA" id="ARBA00022884"/>
    </source>
</evidence>
<dbReference type="PANTHER" id="PTHR34984">
    <property type="entry name" value="CARBON STORAGE REGULATOR"/>
    <property type="match status" value="1"/>
</dbReference>
<dbReference type="GO" id="GO:0005829">
    <property type="term" value="C:cytosol"/>
    <property type="evidence" value="ECO:0007669"/>
    <property type="project" value="TreeGrafter"/>
</dbReference>
<dbReference type="GO" id="GO:0048027">
    <property type="term" value="F:mRNA 5'-UTR binding"/>
    <property type="evidence" value="ECO:0007669"/>
    <property type="project" value="UniProtKB-UniRule"/>
</dbReference>
<keyword evidence="1 4" id="KW-0963">Cytoplasm</keyword>
<keyword evidence="2 4" id="KW-0810">Translation regulation</keyword>
<dbReference type="NCBIfam" id="TIGR00202">
    <property type="entry name" value="csrA"/>
    <property type="match status" value="1"/>
</dbReference>
<keyword evidence="4" id="KW-0678">Repressor</keyword>
<keyword evidence="4" id="KW-1005">Bacterial flagellum biogenesis</keyword>
<evidence type="ECO:0000256" key="1">
    <source>
        <dbReference type="ARBA" id="ARBA00022490"/>
    </source>
</evidence>
<dbReference type="GO" id="GO:0045947">
    <property type="term" value="P:negative regulation of translational initiation"/>
    <property type="evidence" value="ECO:0007669"/>
    <property type="project" value="UniProtKB-UniRule"/>
</dbReference>
<evidence type="ECO:0000313" key="7">
    <source>
        <dbReference type="Proteomes" id="UP000199088"/>
    </source>
</evidence>
<dbReference type="SUPFAM" id="SSF117130">
    <property type="entry name" value="CsrA-like"/>
    <property type="match status" value="1"/>
</dbReference>
<organism evidence="6 7">
    <name type="scientific">Klenkia soli</name>
    <dbReference type="NCBI Taxonomy" id="1052260"/>
    <lineage>
        <taxon>Bacteria</taxon>
        <taxon>Bacillati</taxon>
        <taxon>Actinomycetota</taxon>
        <taxon>Actinomycetes</taxon>
        <taxon>Geodermatophilales</taxon>
        <taxon>Geodermatophilaceae</taxon>
        <taxon>Klenkia</taxon>
    </lineage>
</organism>
<dbReference type="InterPro" id="IPR036107">
    <property type="entry name" value="CsrA_sf"/>
</dbReference>
<dbReference type="GO" id="GO:1902208">
    <property type="term" value="P:regulation of bacterial-type flagellum assembly"/>
    <property type="evidence" value="ECO:0007669"/>
    <property type="project" value="UniProtKB-UniRule"/>
</dbReference>
<dbReference type="NCBIfam" id="NF002469">
    <property type="entry name" value="PRK01712.1"/>
    <property type="match status" value="1"/>
</dbReference>
<dbReference type="PANTHER" id="PTHR34984:SF1">
    <property type="entry name" value="CARBON STORAGE REGULATOR"/>
    <property type="match status" value="1"/>
</dbReference>
<comment type="subunit">
    <text evidence="4">Homodimer; the beta-strands of each monomer intercalate to form a hydrophobic core, while the alpha-helices form wings that extend away from the core.</text>
</comment>
<evidence type="ECO:0000256" key="5">
    <source>
        <dbReference type="SAM" id="MobiDB-lite"/>
    </source>
</evidence>
<dbReference type="GO" id="GO:0006109">
    <property type="term" value="P:regulation of carbohydrate metabolic process"/>
    <property type="evidence" value="ECO:0007669"/>
    <property type="project" value="InterPro"/>
</dbReference>
<evidence type="ECO:0000256" key="2">
    <source>
        <dbReference type="ARBA" id="ARBA00022845"/>
    </source>
</evidence>
<dbReference type="AlphaFoldDB" id="A0A1H0CKC8"/>